<evidence type="ECO:0000313" key="12">
    <source>
        <dbReference type="Proteomes" id="UP001344447"/>
    </source>
</evidence>
<dbReference type="SMART" id="SM00275">
    <property type="entry name" value="G_alpha"/>
    <property type="match status" value="1"/>
</dbReference>
<dbReference type="PANTHER" id="PTHR10218:SF336">
    <property type="entry name" value="GUANINE NUCLEOTIDE-BINDING PROTEIN ALPHA-3 SUBUNIT"/>
    <property type="match status" value="1"/>
</dbReference>
<dbReference type="GO" id="GO:0005737">
    <property type="term" value="C:cytoplasm"/>
    <property type="evidence" value="ECO:0007669"/>
    <property type="project" value="TreeGrafter"/>
</dbReference>
<feature type="binding site" evidence="7">
    <location>
        <begin position="484"/>
        <end position="487"/>
    </location>
    <ligand>
        <name>GTP</name>
        <dbReference type="ChEBI" id="CHEBI:37565"/>
    </ligand>
</feature>
<keyword evidence="6" id="KW-0807">Transducer</keyword>
<comment type="subunit">
    <text evidence="1">G proteins are composed of 3 units; alpha, beta and gamma. The alpha chain contains the guanine nucleotide binding site.</text>
</comment>
<evidence type="ECO:0000313" key="11">
    <source>
        <dbReference type="EMBL" id="KAK5580027.1"/>
    </source>
</evidence>
<evidence type="ECO:0000256" key="6">
    <source>
        <dbReference type="ARBA" id="ARBA00023224"/>
    </source>
</evidence>
<feature type="domain" description="PH" evidence="10">
    <location>
        <begin position="10"/>
        <end position="113"/>
    </location>
</feature>
<feature type="binding site" evidence="7">
    <location>
        <begin position="415"/>
        <end position="419"/>
    </location>
    <ligand>
        <name>GTP</name>
        <dbReference type="ChEBI" id="CHEBI:37565"/>
    </ligand>
</feature>
<feature type="binding site" evidence="8">
    <location>
        <position position="159"/>
    </location>
    <ligand>
        <name>Mg(2+)</name>
        <dbReference type="ChEBI" id="CHEBI:18420"/>
    </ligand>
</feature>
<dbReference type="Pfam" id="PF00503">
    <property type="entry name" value="G-alpha"/>
    <property type="match status" value="1"/>
</dbReference>
<keyword evidence="4 8" id="KW-0460">Magnesium</keyword>
<dbReference type="PANTHER" id="PTHR10218">
    <property type="entry name" value="GTP-BINDING PROTEIN ALPHA SUBUNIT"/>
    <property type="match status" value="1"/>
</dbReference>
<evidence type="ECO:0000256" key="7">
    <source>
        <dbReference type="PIRSR" id="PIRSR601019-1"/>
    </source>
</evidence>
<dbReference type="FunFam" id="1.10.400.10:FF:000066">
    <property type="entry name" value="G-protein subunit alpha 3"/>
    <property type="match status" value="1"/>
</dbReference>
<evidence type="ECO:0000256" key="1">
    <source>
        <dbReference type="ARBA" id="ARBA00011356"/>
    </source>
</evidence>
<dbReference type="PRINTS" id="PR00318">
    <property type="entry name" value="GPROTEINA"/>
</dbReference>
<dbReference type="EMBL" id="JAVFKY010000002">
    <property type="protein sequence ID" value="KAK5580027.1"/>
    <property type="molecule type" value="Genomic_DNA"/>
</dbReference>
<dbReference type="PROSITE" id="PS50003">
    <property type="entry name" value="PH_DOMAIN"/>
    <property type="match status" value="1"/>
</dbReference>
<dbReference type="FunFam" id="3.40.50.300:FF:000563">
    <property type="entry name" value="Guanine nucleotide-binding protein alpha subunit"/>
    <property type="match status" value="1"/>
</dbReference>
<dbReference type="SUPFAM" id="SSF52540">
    <property type="entry name" value="P-loop containing nucleoside triphosphate hydrolases"/>
    <property type="match status" value="1"/>
</dbReference>
<gene>
    <name evidence="11" type="ORF">RB653_000039</name>
</gene>
<dbReference type="Gene3D" id="1.10.400.10">
    <property type="entry name" value="GI Alpha 1, domain 2-like"/>
    <property type="match status" value="1"/>
</dbReference>
<dbReference type="Gene3D" id="2.30.29.30">
    <property type="entry name" value="Pleckstrin-homology domain (PH domain)/Phosphotyrosine-binding domain (PTB)"/>
    <property type="match status" value="1"/>
</dbReference>
<feature type="region of interest" description="Disordered" evidence="9">
    <location>
        <begin position="250"/>
        <end position="273"/>
    </location>
</feature>
<dbReference type="GO" id="GO:0060176">
    <property type="term" value="P:regulation of aggregation involved in sorocarp development"/>
    <property type="evidence" value="ECO:0007669"/>
    <property type="project" value="UniProtKB-ARBA"/>
</dbReference>
<accession>A0AAN7YXL2</accession>
<dbReference type="GO" id="GO:0005525">
    <property type="term" value="F:GTP binding"/>
    <property type="evidence" value="ECO:0007669"/>
    <property type="project" value="UniProtKB-KW"/>
</dbReference>
<dbReference type="Proteomes" id="UP001344447">
    <property type="component" value="Unassembled WGS sequence"/>
</dbReference>
<evidence type="ECO:0000256" key="4">
    <source>
        <dbReference type="ARBA" id="ARBA00022842"/>
    </source>
</evidence>
<dbReference type="CDD" id="cd00066">
    <property type="entry name" value="G-alpha"/>
    <property type="match status" value="1"/>
</dbReference>
<keyword evidence="12" id="KW-1185">Reference proteome</keyword>
<feature type="binding site" evidence="8">
    <location>
        <position position="395"/>
    </location>
    <ligand>
        <name>Mg(2+)</name>
        <dbReference type="ChEBI" id="CHEBI:18420"/>
    </ligand>
</feature>
<evidence type="ECO:0000256" key="3">
    <source>
        <dbReference type="ARBA" id="ARBA00022741"/>
    </source>
</evidence>
<feature type="binding site" evidence="7">
    <location>
        <begin position="389"/>
        <end position="395"/>
    </location>
    <ligand>
        <name>GTP</name>
        <dbReference type="ChEBI" id="CHEBI:37565"/>
    </ligand>
</feature>
<feature type="compositionally biased region" description="Low complexity" evidence="9">
    <location>
        <begin position="250"/>
        <end position="262"/>
    </location>
</feature>
<evidence type="ECO:0000259" key="10">
    <source>
        <dbReference type="PROSITE" id="PS50003"/>
    </source>
</evidence>
<dbReference type="GO" id="GO:0001664">
    <property type="term" value="F:G protein-coupled receptor binding"/>
    <property type="evidence" value="ECO:0007669"/>
    <property type="project" value="TreeGrafter"/>
</dbReference>
<dbReference type="SUPFAM" id="SSF50729">
    <property type="entry name" value="PH domain-like"/>
    <property type="match status" value="1"/>
</dbReference>
<evidence type="ECO:0000256" key="9">
    <source>
        <dbReference type="SAM" id="MobiDB-lite"/>
    </source>
</evidence>
<keyword evidence="3 7" id="KW-0547">Nucleotide-binding</keyword>
<dbReference type="InterPro" id="IPR001849">
    <property type="entry name" value="PH_domain"/>
</dbReference>
<dbReference type="InterPro" id="IPR001019">
    <property type="entry name" value="Gprotein_alpha_su"/>
</dbReference>
<dbReference type="GO" id="GO:0031683">
    <property type="term" value="F:G-protein beta/gamma-subunit complex binding"/>
    <property type="evidence" value="ECO:0007669"/>
    <property type="project" value="InterPro"/>
</dbReference>
<dbReference type="InterPro" id="IPR011993">
    <property type="entry name" value="PH-like_dom_sf"/>
</dbReference>
<organism evidence="11 12">
    <name type="scientific">Dictyostelium firmibasis</name>
    <dbReference type="NCBI Taxonomy" id="79012"/>
    <lineage>
        <taxon>Eukaryota</taxon>
        <taxon>Amoebozoa</taxon>
        <taxon>Evosea</taxon>
        <taxon>Eumycetozoa</taxon>
        <taxon>Dictyostelia</taxon>
        <taxon>Dictyosteliales</taxon>
        <taxon>Dictyosteliaceae</taxon>
        <taxon>Dictyostelium</taxon>
    </lineage>
</organism>
<sequence length="571" mass="65078">MDFNPTPPPRETLRAYLSKKGHVVKNWKLRLFVLKPGSSYMEYFVDETKEQQHLPQGRVPLYGTRVMEYVYSSNNNPREFCLSVETEHKNWIISTGSKAQQMEWIEAIKHAIETSVETDEIKIQKHKSIEKQLHLDGKNKNKTPVLKLLLLGTGESGKSTVVKQMKILHHKGFSKEEEEFYRNLIYINLLDGMALLIHVIKENNIEIPQETLSAVKNYSSWYRVYIEKRNKNGIRNNPIGSMIPTSILNNNNNNNNSNSLRNNGGGSSSSELDKKMTHLSLDGSTCINSNSASSNGNTTTTTTSNSNSTNIHNRSNSDGSNNNIFNVQDFGIPPIITNYISTIWSDPVVQSEVMLQAQKYHINESTQYYLNEIKRIGKPTYQPVNLDILKSRATTNGVVETDFNVNGDVIFRIVDVAGQRGERKKWINFFDDVTAIVFVAAINEYDQKLVEDNCTNRLHESLNLFDSICNDSTFPKTSIILFLNKIDLFRDKIKRTSIKICFPDYAGDQSYEKSSNYIKNSFLSKKKGGNGVNSQNFIYFHFTCATDTKSFETVFNSVRDIIISKTLEFYC</sequence>
<protein>
    <recommendedName>
        <fullName evidence="10">PH domain-containing protein</fullName>
    </recommendedName>
</protein>
<dbReference type="SMART" id="SM00233">
    <property type="entry name" value="PH"/>
    <property type="match status" value="1"/>
</dbReference>
<feature type="binding site" evidence="7">
    <location>
        <position position="545"/>
    </location>
    <ligand>
        <name>GTP</name>
        <dbReference type="ChEBI" id="CHEBI:37565"/>
    </ligand>
</feature>
<evidence type="ECO:0000256" key="8">
    <source>
        <dbReference type="PIRSR" id="PIRSR601019-2"/>
    </source>
</evidence>
<dbReference type="PROSITE" id="PS51882">
    <property type="entry name" value="G_ALPHA"/>
    <property type="match status" value="1"/>
</dbReference>
<evidence type="ECO:0000256" key="2">
    <source>
        <dbReference type="ARBA" id="ARBA00022723"/>
    </source>
</evidence>
<dbReference type="InterPro" id="IPR011025">
    <property type="entry name" value="GproteinA_insert"/>
</dbReference>
<dbReference type="InterPro" id="IPR027417">
    <property type="entry name" value="P-loop_NTPase"/>
</dbReference>
<keyword evidence="5 7" id="KW-0342">GTP-binding</keyword>
<reference evidence="11 12" key="1">
    <citation type="submission" date="2023-11" db="EMBL/GenBank/DDBJ databases">
        <title>Dfirmibasis_genome.</title>
        <authorList>
            <person name="Edelbroek B."/>
            <person name="Kjellin J."/>
            <person name="Jerlstrom-Hultqvist J."/>
            <person name="Soderbom F."/>
        </authorList>
    </citation>
    <scope>NUCLEOTIDE SEQUENCE [LARGE SCALE GENOMIC DNA]</scope>
    <source>
        <strain evidence="11 12">TNS-C-14</strain>
    </source>
</reference>
<dbReference type="GO" id="GO:0007188">
    <property type="term" value="P:adenylate cyclase-modulating G protein-coupled receptor signaling pathway"/>
    <property type="evidence" value="ECO:0007669"/>
    <property type="project" value="TreeGrafter"/>
</dbReference>
<dbReference type="SUPFAM" id="SSF47895">
    <property type="entry name" value="Transducin (alpha subunit), insertion domain"/>
    <property type="match status" value="1"/>
</dbReference>
<dbReference type="Gene3D" id="3.40.50.300">
    <property type="entry name" value="P-loop containing nucleotide triphosphate hydrolases"/>
    <property type="match status" value="2"/>
</dbReference>
<dbReference type="GO" id="GO:0046872">
    <property type="term" value="F:metal ion binding"/>
    <property type="evidence" value="ECO:0007669"/>
    <property type="project" value="UniProtKB-KW"/>
</dbReference>
<dbReference type="GO" id="GO:0003924">
    <property type="term" value="F:GTPase activity"/>
    <property type="evidence" value="ECO:0007669"/>
    <property type="project" value="InterPro"/>
</dbReference>
<comment type="caution">
    <text evidence="11">The sequence shown here is derived from an EMBL/GenBank/DDBJ whole genome shotgun (WGS) entry which is preliminary data.</text>
</comment>
<keyword evidence="2 8" id="KW-0479">Metal-binding</keyword>
<proteinExistence type="predicted"/>
<feature type="binding site" evidence="7">
    <location>
        <begin position="155"/>
        <end position="160"/>
    </location>
    <ligand>
        <name>GTP</name>
        <dbReference type="ChEBI" id="CHEBI:37565"/>
    </ligand>
</feature>
<feature type="compositionally biased region" description="Low complexity" evidence="9">
    <location>
        <begin position="288"/>
        <end position="317"/>
    </location>
</feature>
<dbReference type="AlphaFoldDB" id="A0AAN7YXL2"/>
<feature type="region of interest" description="Disordered" evidence="9">
    <location>
        <begin position="287"/>
        <end position="320"/>
    </location>
</feature>
<dbReference type="GO" id="GO:0005834">
    <property type="term" value="C:heterotrimeric G-protein complex"/>
    <property type="evidence" value="ECO:0007669"/>
    <property type="project" value="TreeGrafter"/>
</dbReference>
<dbReference type="FunFam" id="3.40.50.300:FF:000692">
    <property type="entry name" value="Guanine nucleotide-binding protein subunit alpha"/>
    <property type="match status" value="1"/>
</dbReference>
<dbReference type="Pfam" id="PF00169">
    <property type="entry name" value="PH"/>
    <property type="match status" value="1"/>
</dbReference>
<name>A0AAN7YXL2_9MYCE</name>
<evidence type="ECO:0000256" key="5">
    <source>
        <dbReference type="ARBA" id="ARBA00023134"/>
    </source>
</evidence>